<comment type="similarity">
    <text evidence="1">Belongs to the phD/YefM antitoxin family.</text>
</comment>
<proteinExistence type="inferred from homology"/>
<keyword evidence="3" id="KW-1185">Reference proteome</keyword>
<evidence type="ECO:0000313" key="2">
    <source>
        <dbReference type="EMBL" id="SDA84432.1"/>
    </source>
</evidence>
<reference evidence="3" key="1">
    <citation type="submission" date="2016-10" db="EMBL/GenBank/DDBJ databases">
        <authorList>
            <person name="Varghese N."/>
            <person name="Submissions S."/>
        </authorList>
    </citation>
    <scope>NUCLEOTIDE SEQUENCE [LARGE SCALE GENOMIC DNA]</scope>
    <source>
        <strain evidence="3">DSM 22703</strain>
    </source>
</reference>
<evidence type="ECO:0000313" key="3">
    <source>
        <dbReference type="Proteomes" id="UP000198756"/>
    </source>
</evidence>
<organism evidence="2 3">
    <name type="scientific">Algoriphagus alkaliphilus</name>
    <dbReference type="NCBI Taxonomy" id="279824"/>
    <lineage>
        <taxon>Bacteria</taxon>
        <taxon>Pseudomonadati</taxon>
        <taxon>Bacteroidota</taxon>
        <taxon>Cytophagia</taxon>
        <taxon>Cytophagales</taxon>
        <taxon>Cyclobacteriaceae</taxon>
        <taxon>Algoriphagus</taxon>
    </lineage>
</organism>
<dbReference type="InterPro" id="IPR036165">
    <property type="entry name" value="YefM-like_sf"/>
</dbReference>
<dbReference type="AlphaFoldDB" id="A0A1G5YQ39"/>
<sequence>MLVISSKEFRDNQKKYFDLVDQNQQVIVQRGKDKSYVLVPISDEDRFFLDPKVISEVKEGIEQYKSGKVIKVAKEELDQLLGL</sequence>
<accession>A0A1G5YQ39</accession>
<name>A0A1G5YQ39_9BACT</name>
<dbReference type="EMBL" id="FMXE01000019">
    <property type="protein sequence ID" value="SDA84432.1"/>
    <property type="molecule type" value="Genomic_DNA"/>
</dbReference>
<protein>
    <submittedName>
        <fullName evidence="2">Antitoxin Phd_YefM, type II toxin-antitoxin system</fullName>
    </submittedName>
</protein>
<evidence type="ECO:0000256" key="1">
    <source>
        <dbReference type="ARBA" id="ARBA00009981"/>
    </source>
</evidence>
<dbReference type="OrthoDB" id="3035307at2"/>
<gene>
    <name evidence="2" type="ORF">SAMN03080617_02712</name>
</gene>
<dbReference type="STRING" id="279824.SAMN03080617_02712"/>
<dbReference type="Proteomes" id="UP000198756">
    <property type="component" value="Unassembled WGS sequence"/>
</dbReference>
<dbReference type="SUPFAM" id="SSF143120">
    <property type="entry name" value="YefM-like"/>
    <property type="match status" value="1"/>
</dbReference>
<dbReference type="RefSeq" id="WP_092730830.1">
    <property type="nucleotide sequence ID" value="NZ_FMXE01000019.1"/>
</dbReference>